<feature type="region of interest" description="Disordered" evidence="1">
    <location>
        <begin position="1725"/>
        <end position="1798"/>
    </location>
</feature>
<dbReference type="InterPro" id="IPR043502">
    <property type="entry name" value="DNA/RNA_pol_sf"/>
</dbReference>
<dbReference type="CDD" id="cd01650">
    <property type="entry name" value="RT_nLTR_like"/>
    <property type="match status" value="2"/>
</dbReference>
<accession>A0A2B4RWS1</accession>
<feature type="compositionally biased region" description="Low complexity" evidence="1">
    <location>
        <begin position="1785"/>
        <end position="1798"/>
    </location>
</feature>
<dbReference type="InterPro" id="IPR005135">
    <property type="entry name" value="Endo/exonuclease/phosphatase"/>
</dbReference>
<dbReference type="Proteomes" id="UP000225706">
    <property type="component" value="Unassembled WGS sequence"/>
</dbReference>
<dbReference type="InterPro" id="IPR036691">
    <property type="entry name" value="Endo/exonu/phosph_ase_sf"/>
</dbReference>
<feature type="domain" description="Reverse transcriptase" evidence="2">
    <location>
        <begin position="1417"/>
        <end position="1683"/>
    </location>
</feature>
<gene>
    <name evidence="3" type="primary">jockey\pol</name>
    <name evidence="3" type="ORF">AWC38_SpisGene14519</name>
</gene>
<dbReference type="PROSITE" id="PS50878">
    <property type="entry name" value="RT_POL"/>
    <property type="match status" value="2"/>
</dbReference>
<dbReference type="Pfam" id="PF03372">
    <property type="entry name" value="Exo_endo_phos"/>
    <property type="match status" value="1"/>
</dbReference>
<feature type="domain" description="Reverse transcriptase" evidence="2">
    <location>
        <begin position="639"/>
        <end position="905"/>
    </location>
</feature>
<comment type="caution">
    <text evidence="3">The sequence shown here is derived from an EMBL/GenBank/DDBJ whole genome shotgun (WGS) entry which is preliminary data.</text>
</comment>
<dbReference type="OrthoDB" id="5988221at2759"/>
<keyword evidence="3" id="KW-0695">RNA-directed DNA polymerase</keyword>
<dbReference type="Gene3D" id="3.60.10.10">
    <property type="entry name" value="Endonuclease/exonuclease/phosphatase"/>
    <property type="match status" value="1"/>
</dbReference>
<evidence type="ECO:0000313" key="4">
    <source>
        <dbReference type="Proteomes" id="UP000225706"/>
    </source>
</evidence>
<name>A0A2B4RWS1_STYPI</name>
<reference evidence="4" key="1">
    <citation type="journal article" date="2017" name="bioRxiv">
        <title>Comparative analysis of the genomes of Stylophora pistillata and Acropora digitifera provides evidence for extensive differences between species of corals.</title>
        <authorList>
            <person name="Voolstra C.R."/>
            <person name="Li Y."/>
            <person name="Liew Y.J."/>
            <person name="Baumgarten S."/>
            <person name="Zoccola D."/>
            <person name="Flot J.-F."/>
            <person name="Tambutte S."/>
            <person name="Allemand D."/>
            <person name="Aranda M."/>
        </authorList>
    </citation>
    <scope>NUCLEOTIDE SEQUENCE [LARGE SCALE GENOMIC DNA]</scope>
</reference>
<evidence type="ECO:0000256" key="1">
    <source>
        <dbReference type="SAM" id="MobiDB-lite"/>
    </source>
</evidence>
<feature type="compositionally biased region" description="Polar residues" evidence="1">
    <location>
        <begin position="1725"/>
        <end position="1739"/>
    </location>
</feature>
<dbReference type="SUPFAM" id="SSF56672">
    <property type="entry name" value="DNA/RNA polymerases"/>
    <property type="match status" value="2"/>
</dbReference>
<dbReference type="InterPro" id="IPR000477">
    <property type="entry name" value="RT_dom"/>
</dbReference>
<sequence length="1798" mass="204651">MLVLLEKSNFDAKLARWKMKQAMEPESEQEGAMPDCSPQEFLAIHKMAGTALRAPCLALLIALLLYFKLFKVDILHSITPIQVNVSSLSALITSTKPKCLFNPTCTRFFTTRISYYPQSTSTFQLNNLVFSGDISPNPGPAYNSTRINNSDGLNILYINARSLKAFVASSDNGGTKVCKIQLLQQLVLSSSYDVVCVCETWLNDSILSSEILPGYTIYRRDRLIRTGGGVLVAVKDNIRSTRHAELESENTELIVIELIIPSSKSVLLYTFYRPPNSAPDVLLQLNSSLLSTRESSCCILLGDFNLPELDWSNPSAPNHHSGQVFYDTFCDLVGDNFLHQLIEGPTHIAGNKLDLLLCNCPDYIDHINTFKSNDFPTDHLFVEFFIKLKFRRAKPVKRRVFDYKNGDFEGLRSTLSHTPFNLCVTDDINDHWSAWKDLFLAAVKEHIPSKTITDKNTPPWIDKDVRHLIHKKYAILKKYRQNKSEERKRKLRVISQNTKILIKNKHREYLDKIESSFKSNSKAFWSYHKAVLHHRASYNAVLKHNGSIAKSSREKAELFNLYFSSVFSTPDVNTNYDNEINSLESVTSLADFEICVDEVNKCLSNLDTSKACGPDGIPARLLKECSQQIAPSLCALFNTSLSHGRLPTEWKSADVTPIHKKDSKELAENYRPISLLPIIGKIIERCVAKRLYDHLIDFISPLQHGFLTNRSCTTQLVQVLHTLGQNLDKNIQTDVIYLDFSKAFDSVDHRIILSKLKLHGVEGRCLDWLTDYLTGRMQRVVVDGVASNWSHVTSGVPQGSILGPLLFVLFINDLPDTIPTDINVALYADDTKAYNSVKSEDDAQHLQQALFFLDSWSTRNNLKFNESKCKVSSITRKKHPICFNYKLGSTDLLKVKEEKDLGVTVTDTLSWNPHIQNIVSKANKLLGLLKRTCPLLPDANVRRSLYLSIVKSQLSYATVVWSPHHIYLKLKIERVQRRATRWILKERLHESSYKERLIKLNMLPLCYDREIKDLIFFYNCLYGISPIDVNNFVNFVPHNRTRNCFNPELLLKTQSCKTSLFKASYFNRITKLWNIMCKVAPPSSLELDWSNPSAPNHHSGQVFYDTFCDLVGDNFLHQLIEGPTHIAGNKLDLLLCNCPDYIDHINTFKSNDFPTDHLFVEFFIKLKFRRAKPVKRRVFDYKNGDFEGLRSTLSHTPFNLCVTDDINDHWSAWKDLFLAAVKEHIPSKTITDKNTPPWIDKDVRHLIHKKYAILKKYRQNKSEERKRKLRVISQNTKILIKNKHREYLDKIESSFKSNSKAFWSYHKAVLHHRASYNAVLKHNGSIAKSSREKAELFNLYFSSVFSTPDVNTNYDNEINSLESVTSLADFEICVDEVNKCLSNLDTSKACGPDGIPARLLKECSQQIAPSLCALFNTSLSHGRLPTEWKSADVTPIHKKDSKELAENYRPISLLPIIGKIIERCVAKRLYDHLIDFISPLQHGFLTNRSCTTQLVQVLHTLGQNLDKNIQTDVIYLDFSKAFDSVDHRIILSKLKLHGVEGRCLDWLTDYLTGRMQRVVVDGVASNWSHVTSGVPQGSILGPLLFVLFINDLPDTIPTDINVALYADDTKAYNSVKSEDDAQHLQQALFFLDSWSTRNNLKFNESKCKVSSITRKKHPICFNYKLGSTDLLKVKEEKDLGVTVTDTLSWNPHIQNIPNWHDDFPSRYDDSFCLRHDTAVNSNKRLRLSLNSKKSASQAESKTTPRSTKTTSNEQSTSENSSPSGKYSMNNTASHQAPPIRKPSPSEKAPCSSSSRKYN</sequence>
<feature type="compositionally biased region" description="Polar residues" evidence="1">
    <location>
        <begin position="1764"/>
        <end position="1774"/>
    </location>
</feature>
<dbReference type="PANTHER" id="PTHR33395:SF22">
    <property type="entry name" value="REVERSE TRANSCRIPTASE DOMAIN-CONTAINING PROTEIN"/>
    <property type="match status" value="1"/>
</dbReference>
<dbReference type="Pfam" id="PF00078">
    <property type="entry name" value="RVT_1"/>
    <property type="match status" value="2"/>
</dbReference>
<evidence type="ECO:0000259" key="2">
    <source>
        <dbReference type="PROSITE" id="PS50878"/>
    </source>
</evidence>
<dbReference type="GO" id="GO:0003964">
    <property type="term" value="F:RNA-directed DNA polymerase activity"/>
    <property type="evidence" value="ECO:0007669"/>
    <property type="project" value="UniProtKB-KW"/>
</dbReference>
<dbReference type="PANTHER" id="PTHR33395">
    <property type="entry name" value="TRANSCRIPTASE, PUTATIVE-RELATED-RELATED"/>
    <property type="match status" value="1"/>
</dbReference>
<dbReference type="EMBL" id="LSMT01000295">
    <property type="protein sequence ID" value="PFX21010.1"/>
    <property type="molecule type" value="Genomic_DNA"/>
</dbReference>
<proteinExistence type="predicted"/>
<dbReference type="SUPFAM" id="SSF56219">
    <property type="entry name" value="DNase I-like"/>
    <property type="match status" value="1"/>
</dbReference>
<keyword evidence="3" id="KW-0808">Transferase</keyword>
<evidence type="ECO:0000313" key="3">
    <source>
        <dbReference type="EMBL" id="PFX21010.1"/>
    </source>
</evidence>
<protein>
    <submittedName>
        <fullName evidence="3">RNA-directed DNA polymerase from mobile element jockey</fullName>
    </submittedName>
</protein>
<keyword evidence="3" id="KW-0548">Nucleotidyltransferase</keyword>
<feature type="compositionally biased region" description="Low complexity" evidence="1">
    <location>
        <begin position="1740"/>
        <end position="1763"/>
    </location>
</feature>
<keyword evidence="4" id="KW-1185">Reference proteome</keyword>
<organism evidence="3 4">
    <name type="scientific">Stylophora pistillata</name>
    <name type="common">Smooth cauliflower coral</name>
    <dbReference type="NCBI Taxonomy" id="50429"/>
    <lineage>
        <taxon>Eukaryota</taxon>
        <taxon>Metazoa</taxon>
        <taxon>Cnidaria</taxon>
        <taxon>Anthozoa</taxon>
        <taxon>Hexacorallia</taxon>
        <taxon>Scleractinia</taxon>
        <taxon>Astrocoeniina</taxon>
        <taxon>Pocilloporidae</taxon>
        <taxon>Stylophora</taxon>
    </lineage>
</organism>